<feature type="region of interest" description="Disordered" evidence="1">
    <location>
        <begin position="403"/>
        <end position="431"/>
    </location>
</feature>
<accession>A0ABQ1QFI1</accession>
<dbReference type="Gene3D" id="3.40.50.10610">
    <property type="entry name" value="ABC-type transport auxiliary lipoprotein component"/>
    <property type="match status" value="1"/>
</dbReference>
<proteinExistence type="predicted"/>
<name>A0ABQ1QFI1_9RHOB</name>
<feature type="signal peptide" evidence="2">
    <location>
        <begin position="1"/>
        <end position="19"/>
    </location>
</feature>
<gene>
    <name evidence="3" type="ORF">GCM10011358_06750</name>
</gene>
<dbReference type="InterPro" id="IPR005534">
    <property type="entry name" value="Curli_assmbl/transp-comp_CsgG"/>
</dbReference>
<protein>
    <recommendedName>
        <fullName evidence="5">Curli production assembly/transport component CsgG</fullName>
    </recommendedName>
</protein>
<feature type="chain" id="PRO_5047242266" description="Curli production assembly/transport component CsgG" evidence="2">
    <location>
        <begin position="20"/>
        <end position="431"/>
    </location>
</feature>
<keyword evidence="2" id="KW-0732">Signal</keyword>
<evidence type="ECO:0000256" key="2">
    <source>
        <dbReference type="SAM" id="SignalP"/>
    </source>
</evidence>
<evidence type="ECO:0000313" key="3">
    <source>
        <dbReference type="EMBL" id="GGD24938.1"/>
    </source>
</evidence>
<sequence>MHRLSVLALFFVLGGCGFANSIASSSKDVEMFEGPEIRRIVTKYDNALSCIGDFVPGSLFFAVGNINDATGKESYAESGSGKMVTQGAGEMIQTALFTSGVRVLNRRDPSIAATEHNWGIRPIESQVPVDLYITGSINSLDFIPGAGAQIEIMGVGPRARQNRLLVGMDLSMTDTATGEVIANVAVQKQLVGEEIGFAVGRFFDTGVFNNALVNINAGAMVRETMNFVLRQMLYYGTYQLIVQAIDGAGAKACNENLAQTIAEDLIWKDEAGRATFQEIVAQVESRRPPSEAEIGEMRKEMSTTAQEVELPPEVRKLANSITSQAARAISTADSIATASDVDTAQAALEKARLYLAFAVRDLRKAAEQGLSGAQGDAVATVVEQAIRAVNAGEVFVKSLRAKTEISEAATPQADDGKPNVPGGDPNDPPRP</sequence>
<dbReference type="PROSITE" id="PS51257">
    <property type="entry name" value="PROKAR_LIPOPROTEIN"/>
    <property type="match status" value="1"/>
</dbReference>
<dbReference type="RefSeq" id="WP_188526185.1">
    <property type="nucleotide sequence ID" value="NZ_BMGI01000001.1"/>
</dbReference>
<keyword evidence="4" id="KW-1185">Reference proteome</keyword>
<dbReference type="EMBL" id="BMGI01000001">
    <property type="protein sequence ID" value="GGD24938.1"/>
    <property type="molecule type" value="Genomic_DNA"/>
</dbReference>
<dbReference type="Pfam" id="PF03783">
    <property type="entry name" value="CsgG"/>
    <property type="match status" value="1"/>
</dbReference>
<evidence type="ECO:0000256" key="1">
    <source>
        <dbReference type="SAM" id="MobiDB-lite"/>
    </source>
</evidence>
<dbReference type="Proteomes" id="UP000617355">
    <property type="component" value="Unassembled WGS sequence"/>
</dbReference>
<organism evidence="3 4">
    <name type="scientific">Sinisalibacter lacisalsi</name>
    <dbReference type="NCBI Taxonomy" id="1526570"/>
    <lineage>
        <taxon>Bacteria</taxon>
        <taxon>Pseudomonadati</taxon>
        <taxon>Pseudomonadota</taxon>
        <taxon>Alphaproteobacteria</taxon>
        <taxon>Rhodobacterales</taxon>
        <taxon>Roseobacteraceae</taxon>
        <taxon>Sinisalibacter</taxon>
    </lineage>
</organism>
<evidence type="ECO:0000313" key="4">
    <source>
        <dbReference type="Proteomes" id="UP000617355"/>
    </source>
</evidence>
<comment type="caution">
    <text evidence="3">The sequence shown here is derived from an EMBL/GenBank/DDBJ whole genome shotgun (WGS) entry which is preliminary data.</text>
</comment>
<reference evidence="4" key="1">
    <citation type="journal article" date="2019" name="Int. J. Syst. Evol. Microbiol.">
        <title>The Global Catalogue of Microorganisms (GCM) 10K type strain sequencing project: providing services to taxonomists for standard genome sequencing and annotation.</title>
        <authorList>
            <consortium name="The Broad Institute Genomics Platform"/>
            <consortium name="The Broad Institute Genome Sequencing Center for Infectious Disease"/>
            <person name="Wu L."/>
            <person name="Ma J."/>
        </authorList>
    </citation>
    <scope>NUCLEOTIDE SEQUENCE [LARGE SCALE GENOMIC DNA]</scope>
    <source>
        <strain evidence="4">CGMCC 1.12922</strain>
    </source>
</reference>
<evidence type="ECO:0008006" key="5">
    <source>
        <dbReference type="Google" id="ProtNLM"/>
    </source>
</evidence>